<comment type="caution">
    <text evidence="13">The sequence shown here is derived from an EMBL/GenBank/DDBJ whole genome shotgun (WGS) entry which is preliminary data.</text>
</comment>
<feature type="region of interest" description="Disordered" evidence="10">
    <location>
        <begin position="1"/>
        <end position="46"/>
    </location>
</feature>
<accession>A0A316F020</accession>
<dbReference type="EC" id="1.1.1.169" evidence="3"/>
<dbReference type="FunFam" id="1.10.1040.10:FF:000017">
    <property type="entry name" value="2-dehydropantoate 2-reductase"/>
    <property type="match status" value="1"/>
</dbReference>
<reference evidence="13 14" key="1">
    <citation type="submission" date="2018-05" db="EMBL/GenBank/DDBJ databases">
        <title>Genomic Encyclopedia of Type Strains, Phase IV (KMG-V): Genome sequencing to study the core and pangenomes of soil and plant-associated prokaryotes.</title>
        <authorList>
            <person name="Whitman W."/>
        </authorList>
    </citation>
    <scope>NUCLEOTIDE SEQUENCE [LARGE SCALE GENOMIC DNA]</scope>
    <source>
        <strain evidence="13 14">SLV-132</strain>
    </source>
</reference>
<dbReference type="InterPro" id="IPR013752">
    <property type="entry name" value="KPA_reductase"/>
</dbReference>
<evidence type="ECO:0000259" key="11">
    <source>
        <dbReference type="Pfam" id="PF02558"/>
    </source>
</evidence>
<evidence type="ECO:0000256" key="4">
    <source>
        <dbReference type="ARBA" id="ARBA00019465"/>
    </source>
</evidence>
<dbReference type="Pfam" id="PF08546">
    <property type="entry name" value="ApbA_C"/>
    <property type="match status" value="1"/>
</dbReference>
<dbReference type="NCBIfam" id="TIGR00745">
    <property type="entry name" value="apbA_panE"/>
    <property type="match status" value="1"/>
</dbReference>
<dbReference type="InterPro" id="IPR051402">
    <property type="entry name" value="KPR-Related"/>
</dbReference>
<keyword evidence="6" id="KW-0521">NADP</keyword>
<dbReference type="InterPro" id="IPR008927">
    <property type="entry name" value="6-PGluconate_DH-like_C_sf"/>
</dbReference>
<evidence type="ECO:0000256" key="8">
    <source>
        <dbReference type="ARBA" id="ARBA00032024"/>
    </source>
</evidence>
<evidence type="ECO:0000256" key="6">
    <source>
        <dbReference type="ARBA" id="ARBA00022857"/>
    </source>
</evidence>
<dbReference type="UniPathway" id="UPA00028">
    <property type="reaction ID" value="UER00004"/>
</dbReference>
<feature type="domain" description="Ketopantoate reductase C-terminal" evidence="12">
    <location>
        <begin position="225"/>
        <end position="346"/>
    </location>
</feature>
<dbReference type="InterPro" id="IPR036291">
    <property type="entry name" value="NAD(P)-bd_dom_sf"/>
</dbReference>
<dbReference type="SUPFAM" id="SSF51735">
    <property type="entry name" value="NAD(P)-binding Rossmann-fold domains"/>
    <property type="match status" value="1"/>
</dbReference>
<dbReference type="RefSeq" id="WP_109580605.1">
    <property type="nucleotide sequence ID" value="NZ_QGGT01000001.1"/>
</dbReference>
<dbReference type="GO" id="GO:0005737">
    <property type="term" value="C:cytoplasm"/>
    <property type="evidence" value="ECO:0007669"/>
    <property type="project" value="TreeGrafter"/>
</dbReference>
<evidence type="ECO:0000256" key="1">
    <source>
        <dbReference type="ARBA" id="ARBA00004994"/>
    </source>
</evidence>
<gene>
    <name evidence="13" type="ORF">C7419_101680</name>
</gene>
<comment type="pathway">
    <text evidence="1">Cofactor biosynthesis; (R)-pantothenate biosynthesis; (R)-pantoate from 3-methyl-2-oxobutanoate: step 2/2.</text>
</comment>
<dbReference type="EMBL" id="QGGT01000001">
    <property type="protein sequence ID" value="PWK36813.1"/>
    <property type="molecule type" value="Genomic_DNA"/>
</dbReference>
<dbReference type="InterPro" id="IPR013332">
    <property type="entry name" value="KPR_N"/>
</dbReference>
<keyword evidence="7" id="KW-0560">Oxidoreductase</keyword>
<dbReference type="AlphaFoldDB" id="A0A316F020"/>
<organism evidence="13 14">
    <name type="scientific">Cupriavidus plantarum</name>
    <dbReference type="NCBI Taxonomy" id="942865"/>
    <lineage>
        <taxon>Bacteria</taxon>
        <taxon>Pseudomonadati</taxon>
        <taxon>Pseudomonadota</taxon>
        <taxon>Betaproteobacteria</taxon>
        <taxon>Burkholderiales</taxon>
        <taxon>Burkholderiaceae</taxon>
        <taxon>Cupriavidus</taxon>
    </lineage>
</organism>
<dbReference type="PANTHER" id="PTHR21708">
    <property type="entry name" value="PROBABLE 2-DEHYDROPANTOATE 2-REDUCTASE"/>
    <property type="match status" value="1"/>
</dbReference>
<evidence type="ECO:0000256" key="7">
    <source>
        <dbReference type="ARBA" id="ARBA00023002"/>
    </source>
</evidence>
<evidence type="ECO:0000256" key="3">
    <source>
        <dbReference type="ARBA" id="ARBA00013014"/>
    </source>
</evidence>
<feature type="domain" description="Ketopantoate reductase N-terminal" evidence="11">
    <location>
        <begin position="53"/>
        <end position="193"/>
    </location>
</feature>
<evidence type="ECO:0000313" key="13">
    <source>
        <dbReference type="EMBL" id="PWK36813.1"/>
    </source>
</evidence>
<evidence type="ECO:0000259" key="12">
    <source>
        <dbReference type="Pfam" id="PF08546"/>
    </source>
</evidence>
<dbReference type="GO" id="GO:0008677">
    <property type="term" value="F:2-dehydropantoate 2-reductase activity"/>
    <property type="evidence" value="ECO:0007669"/>
    <property type="project" value="UniProtKB-EC"/>
</dbReference>
<comment type="catalytic activity">
    <reaction evidence="9">
        <text>(R)-pantoate + NADP(+) = 2-dehydropantoate + NADPH + H(+)</text>
        <dbReference type="Rhea" id="RHEA:16233"/>
        <dbReference type="ChEBI" id="CHEBI:11561"/>
        <dbReference type="ChEBI" id="CHEBI:15378"/>
        <dbReference type="ChEBI" id="CHEBI:15980"/>
        <dbReference type="ChEBI" id="CHEBI:57783"/>
        <dbReference type="ChEBI" id="CHEBI:58349"/>
        <dbReference type="EC" id="1.1.1.169"/>
    </reaction>
</comment>
<feature type="compositionally biased region" description="Low complexity" evidence="10">
    <location>
        <begin position="27"/>
        <end position="37"/>
    </location>
</feature>
<protein>
    <recommendedName>
        <fullName evidence="4">2-dehydropantoate 2-reductase</fullName>
        <ecNumber evidence="3">1.1.1.169</ecNumber>
    </recommendedName>
    <alternativeName>
        <fullName evidence="8">Ketopantoate reductase</fullName>
    </alternativeName>
</protein>
<keyword evidence="5" id="KW-0566">Pantothenate biosynthesis</keyword>
<dbReference type="SUPFAM" id="SSF48179">
    <property type="entry name" value="6-phosphogluconate dehydrogenase C-terminal domain-like"/>
    <property type="match status" value="1"/>
</dbReference>
<dbReference type="Gene3D" id="3.40.50.720">
    <property type="entry name" value="NAD(P)-binding Rossmann-like Domain"/>
    <property type="match status" value="1"/>
</dbReference>
<dbReference type="Proteomes" id="UP000245754">
    <property type="component" value="Unassembled WGS sequence"/>
</dbReference>
<dbReference type="Gene3D" id="1.10.1040.10">
    <property type="entry name" value="N-(1-d-carboxylethyl)-l-norvaline Dehydrogenase, domain 2"/>
    <property type="match status" value="1"/>
</dbReference>
<evidence type="ECO:0000256" key="5">
    <source>
        <dbReference type="ARBA" id="ARBA00022655"/>
    </source>
</evidence>
<keyword evidence="14" id="KW-1185">Reference proteome</keyword>
<sequence length="352" mass="37066">MSAEPISAAAHSLTHSPHSPQPPQPPQSTQSSHSPHTAIATHGAPGAHVRQRVAVIGAGGVGLSVAACLAVGARHDVTLCARAPMEAIGLEAAEGMRRVTVRTLTDPAQATPVDWILLCTKAQDTASVAPWLARLCDAGTRVAALQNGIGHVRRVVPWLPMARAEAEAAVVPAVVYFNAERLAHDRVRFGEAGDRHLSVPDDEGGRALSRLFEGSRMNAHPNADFVTLQWRKLLLNAVANPITALTRQRMAVLHHADVRALCMDVLNEAVAVGRASGARFADDEAEAMLATVLALSPSFGTSMYADCMRERPLEVDALTGAIVAAGDALGVPTPVNRTMLALLRAISDARTA</sequence>
<evidence type="ECO:0000256" key="2">
    <source>
        <dbReference type="ARBA" id="ARBA00007870"/>
    </source>
</evidence>
<dbReference type="Pfam" id="PF02558">
    <property type="entry name" value="ApbA"/>
    <property type="match status" value="1"/>
</dbReference>
<comment type="similarity">
    <text evidence="2">Belongs to the ketopantoate reductase family.</text>
</comment>
<name>A0A316F020_9BURK</name>
<dbReference type="InterPro" id="IPR003710">
    <property type="entry name" value="ApbA"/>
</dbReference>
<dbReference type="NCBIfam" id="NF005091">
    <property type="entry name" value="PRK06522.2-2"/>
    <property type="match status" value="1"/>
</dbReference>
<evidence type="ECO:0000313" key="14">
    <source>
        <dbReference type="Proteomes" id="UP000245754"/>
    </source>
</evidence>
<evidence type="ECO:0000256" key="10">
    <source>
        <dbReference type="SAM" id="MobiDB-lite"/>
    </source>
</evidence>
<proteinExistence type="inferred from homology"/>
<evidence type="ECO:0000256" key="9">
    <source>
        <dbReference type="ARBA" id="ARBA00048793"/>
    </source>
</evidence>
<dbReference type="InterPro" id="IPR013328">
    <property type="entry name" value="6PGD_dom2"/>
</dbReference>
<dbReference type="GO" id="GO:0015940">
    <property type="term" value="P:pantothenate biosynthetic process"/>
    <property type="evidence" value="ECO:0007669"/>
    <property type="project" value="UniProtKB-UniPathway"/>
</dbReference>
<dbReference type="PANTHER" id="PTHR21708:SF26">
    <property type="entry name" value="2-DEHYDROPANTOATE 2-REDUCTASE"/>
    <property type="match status" value="1"/>
</dbReference>